<evidence type="ECO:0000313" key="3">
    <source>
        <dbReference type="Proteomes" id="UP000265725"/>
    </source>
</evidence>
<dbReference type="Pfam" id="PF00583">
    <property type="entry name" value="Acetyltransf_1"/>
    <property type="match status" value="1"/>
</dbReference>
<keyword evidence="3" id="KW-1185">Reference proteome</keyword>
<dbReference type="InterPro" id="IPR000182">
    <property type="entry name" value="GNAT_dom"/>
</dbReference>
<dbReference type="RefSeq" id="WP_119884198.1">
    <property type="nucleotide sequence ID" value="NZ_CP032418.1"/>
</dbReference>
<evidence type="ECO:0000313" key="2">
    <source>
        <dbReference type="EMBL" id="AYC30481.1"/>
    </source>
</evidence>
<dbReference type="EMBL" id="CP032418">
    <property type="protein sequence ID" value="AYC30481.1"/>
    <property type="molecule type" value="Genomic_DNA"/>
</dbReference>
<dbReference type="Gene3D" id="3.40.630.30">
    <property type="match status" value="1"/>
</dbReference>
<dbReference type="CDD" id="cd04301">
    <property type="entry name" value="NAT_SF"/>
    <property type="match status" value="1"/>
</dbReference>
<name>A0A385YVH7_9BACL</name>
<dbReference type="GO" id="GO:0016747">
    <property type="term" value="F:acyltransferase activity, transferring groups other than amino-acyl groups"/>
    <property type="evidence" value="ECO:0007669"/>
    <property type="project" value="InterPro"/>
</dbReference>
<protein>
    <submittedName>
        <fullName evidence="2">GNAT family N-acetyltransferase</fullName>
    </submittedName>
</protein>
<evidence type="ECO:0000259" key="1">
    <source>
        <dbReference type="PROSITE" id="PS51186"/>
    </source>
</evidence>
<sequence length="152" mass="17677">MSLELRPMDESYYDSYLEEAVKEYAEEKVTAGNWDEEGSLEKSRDEYTRLLPDGVNSKDNFLFTAYVDEQPVGMIWFAKTSPEKAFIYDVKIHETEQGKGYGKQLMLACEVEAKKEGFLLLELHVFGHNRIARNLYERLAYETKNVIMAKKL</sequence>
<dbReference type="Proteomes" id="UP000265725">
    <property type="component" value="Chromosome"/>
</dbReference>
<accession>A0A385YVH7</accession>
<organism evidence="2 3">
    <name type="scientific">Paenisporosarcina cavernae</name>
    <dbReference type="NCBI Taxonomy" id="2320858"/>
    <lineage>
        <taxon>Bacteria</taxon>
        <taxon>Bacillati</taxon>
        <taxon>Bacillota</taxon>
        <taxon>Bacilli</taxon>
        <taxon>Bacillales</taxon>
        <taxon>Caryophanaceae</taxon>
        <taxon>Paenisporosarcina</taxon>
    </lineage>
</organism>
<feature type="domain" description="N-acetyltransferase" evidence="1">
    <location>
        <begin position="3"/>
        <end position="152"/>
    </location>
</feature>
<reference evidence="3" key="1">
    <citation type="submission" date="2018-09" db="EMBL/GenBank/DDBJ databases">
        <authorList>
            <person name="Zhu H."/>
        </authorList>
    </citation>
    <scope>NUCLEOTIDE SEQUENCE [LARGE SCALE GENOMIC DNA]</scope>
    <source>
        <strain evidence="3">K2R23-3</strain>
    </source>
</reference>
<keyword evidence="2" id="KW-0808">Transferase</keyword>
<dbReference type="OrthoDB" id="65897at2"/>
<dbReference type="InterPro" id="IPR016181">
    <property type="entry name" value="Acyl_CoA_acyltransferase"/>
</dbReference>
<dbReference type="SUPFAM" id="SSF55729">
    <property type="entry name" value="Acyl-CoA N-acyltransferases (Nat)"/>
    <property type="match status" value="1"/>
</dbReference>
<dbReference type="KEGG" id="paek:D3873_11805"/>
<proteinExistence type="predicted"/>
<dbReference type="PROSITE" id="PS51186">
    <property type="entry name" value="GNAT"/>
    <property type="match status" value="1"/>
</dbReference>
<gene>
    <name evidence="2" type="ORF">D3873_11805</name>
</gene>
<dbReference type="AlphaFoldDB" id="A0A385YVH7"/>